<dbReference type="PRINTS" id="PR00633">
    <property type="entry name" value="RCCNDNSATION"/>
</dbReference>
<feature type="repeat" description="RCC1" evidence="1">
    <location>
        <begin position="204"/>
        <end position="255"/>
    </location>
</feature>
<dbReference type="Pfam" id="PF13540">
    <property type="entry name" value="RCC1_2"/>
    <property type="match status" value="1"/>
</dbReference>
<dbReference type="EMBL" id="ML991784">
    <property type="protein sequence ID" value="KAF2236688.1"/>
    <property type="molecule type" value="Genomic_DNA"/>
</dbReference>
<dbReference type="SUPFAM" id="SSF50985">
    <property type="entry name" value="RCC1/BLIP-II"/>
    <property type="match status" value="1"/>
</dbReference>
<protein>
    <submittedName>
        <fullName evidence="3">RCC1/BLIP-II</fullName>
    </submittedName>
</protein>
<feature type="repeat" description="RCC1" evidence="1">
    <location>
        <begin position="256"/>
        <end position="309"/>
    </location>
</feature>
<name>A0A6A6HFR8_VIRVR</name>
<reference evidence="3" key="1">
    <citation type="journal article" date="2020" name="Stud. Mycol.">
        <title>101 Dothideomycetes genomes: a test case for predicting lifestyles and emergence of pathogens.</title>
        <authorList>
            <person name="Haridas S."/>
            <person name="Albert R."/>
            <person name="Binder M."/>
            <person name="Bloem J."/>
            <person name="Labutti K."/>
            <person name="Salamov A."/>
            <person name="Andreopoulos B."/>
            <person name="Baker S."/>
            <person name="Barry K."/>
            <person name="Bills G."/>
            <person name="Bluhm B."/>
            <person name="Cannon C."/>
            <person name="Castanera R."/>
            <person name="Culley D."/>
            <person name="Daum C."/>
            <person name="Ezra D."/>
            <person name="Gonzalez J."/>
            <person name="Henrissat B."/>
            <person name="Kuo A."/>
            <person name="Liang C."/>
            <person name="Lipzen A."/>
            <person name="Lutzoni F."/>
            <person name="Magnuson J."/>
            <person name="Mondo S."/>
            <person name="Nolan M."/>
            <person name="Ohm R."/>
            <person name="Pangilinan J."/>
            <person name="Park H.-J."/>
            <person name="Ramirez L."/>
            <person name="Alfaro M."/>
            <person name="Sun H."/>
            <person name="Tritt A."/>
            <person name="Yoshinaga Y."/>
            <person name="Zwiers L.-H."/>
            <person name="Turgeon B."/>
            <person name="Goodwin S."/>
            <person name="Spatafora J."/>
            <person name="Crous P."/>
            <person name="Grigoriev I."/>
        </authorList>
    </citation>
    <scope>NUCLEOTIDE SEQUENCE</scope>
    <source>
        <strain evidence="3">Tuck. ex Michener</strain>
    </source>
</reference>
<sequence>MEQLYACGFDGLGQLTGHKNTRSSTPSFELIARGNSLRVLFSSFGRTIYADERHMYTIGIPNSYLIPVPASRIRCVFGTDEEGAIGLVTSNRRLYSSLPGKHRKQTAVLEQSKLRTRGGSKPSDRNEITSLAVAGSGKAAATFLRQNGDIISTLIVTSSALQDLIVSSDAVYQESKNLSRLVRPGQARQLVANALAFTLLMQDGTVYTWGDPRYGSLGRQQEDGFDIPSRVAALQGSKVKKIAAGGFFTAALIEDGRLFVWGVARPGGPQVTILTGDEPTIFEHITVTREDTVADVAIGDSHIVVLTSDGRVFGVGEGVDGQLGSMSEKLKGFAASWRQISTEKVPTIKSIACGRQSTFLICQGSGDSFQTVHNGDAIQVLTPSDDEPESAVSENSAGEESSDGNESEQNSDDSNLPMEGPDDWFRGGAE</sequence>
<evidence type="ECO:0000256" key="2">
    <source>
        <dbReference type="SAM" id="MobiDB-lite"/>
    </source>
</evidence>
<feature type="region of interest" description="Disordered" evidence="2">
    <location>
        <begin position="381"/>
        <end position="430"/>
    </location>
</feature>
<dbReference type="PROSITE" id="PS50012">
    <property type="entry name" value="RCC1_3"/>
    <property type="match status" value="3"/>
</dbReference>
<dbReference type="InterPro" id="IPR000408">
    <property type="entry name" value="Reg_chr_condens"/>
</dbReference>
<dbReference type="InterPro" id="IPR051553">
    <property type="entry name" value="Ran_GTPase-activating"/>
</dbReference>
<evidence type="ECO:0000313" key="3">
    <source>
        <dbReference type="EMBL" id="KAF2236688.1"/>
    </source>
</evidence>
<accession>A0A6A6HFR8</accession>
<gene>
    <name evidence="3" type="ORF">EV356DRAFT_512892</name>
</gene>
<feature type="compositionally biased region" description="Acidic residues" evidence="2">
    <location>
        <begin position="400"/>
        <end position="411"/>
    </location>
</feature>
<evidence type="ECO:0000256" key="1">
    <source>
        <dbReference type="PROSITE-ProRule" id="PRU00235"/>
    </source>
</evidence>
<dbReference type="Pfam" id="PF00415">
    <property type="entry name" value="RCC1"/>
    <property type="match status" value="1"/>
</dbReference>
<proteinExistence type="predicted"/>
<evidence type="ECO:0000313" key="4">
    <source>
        <dbReference type="Proteomes" id="UP000800092"/>
    </source>
</evidence>
<dbReference type="AlphaFoldDB" id="A0A6A6HFR8"/>
<dbReference type="OrthoDB" id="5370059at2759"/>
<feature type="repeat" description="RCC1" evidence="1">
    <location>
        <begin position="310"/>
        <end position="364"/>
    </location>
</feature>
<dbReference type="PANTHER" id="PTHR45982:SF1">
    <property type="entry name" value="REGULATOR OF CHROMOSOME CONDENSATION"/>
    <property type="match status" value="1"/>
</dbReference>
<dbReference type="Gene3D" id="2.130.10.30">
    <property type="entry name" value="Regulator of chromosome condensation 1/beta-lactamase-inhibitor protein II"/>
    <property type="match status" value="1"/>
</dbReference>
<dbReference type="InterPro" id="IPR009091">
    <property type="entry name" value="RCC1/BLIP-II"/>
</dbReference>
<dbReference type="Proteomes" id="UP000800092">
    <property type="component" value="Unassembled WGS sequence"/>
</dbReference>
<keyword evidence="4" id="KW-1185">Reference proteome</keyword>
<dbReference type="PANTHER" id="PTHR45982">
    <property type="entry name" value="REGULATOR OF CHROMOSOME CONDENSATION"/>
    <property type="match status" value="1"/>
</dbReference>
<organism evidence="3 4">
    <name type="scientific">Viridothelium virens</name>
    <name type="common">Speckled blister lichen</name>
    <name type="synonym">Trypethelium virens</name>
    <dbReference type="NCBI Taxonomy" id="1048519"/>
    <lineage>
        <taxon>Eukaryota</taxon>
        <taxon>Fungi</taxon>
        <taxon>Dikarya</taxon>
        <taxon>Ascomycota</taxon>
        <taxon>Pezizomycotina</taxon>
        <taxon>Dothideomycetes</taxon>
        <taxon>Dothideomycetes incertae sedis</taxon>
        <taxon>Trypetheliales</taxon>
        <taxon>Trypetheliaceae</taxon>
        <taxon>Viridothelium</taxon>
    </lineage>
</organism>